<proteinExistence type="predicted"/>
<name>A0ABY3CV10_9FLAO</name>
<evidence type="ECO:0000256" key="1">
    <source>
        <dbReference type="SAM" id="SignalP"/>
    </source>
</evidence>
<sequence>MKKIYSIFMFGTLLLIFMFTQQISAQQTFVHPGIPFTQSDLNQLKVNITQEPWLSAYNTFKNNSRSQLSYTPATPQATVSRAPNLNNTQWKSDMIAIHNLTFMYVFTGNSTYAQKTYSISG</sequence>
<dbReference type="Proteomes" id="UP000318528">
    <property type="component" value="Unassembled WGS sequence"/>
</dbReference>
<reference evidence="2 3" key="1">
    <citation type="submission" date="2019-07" db="EMBL/GenBank/DDBJ databases">
        <title>Novel species of Flavobacterium.</title>
        <authorList>
            <person name="Liu Q."/>
            <person name="Xin Y.-H."/>
        </authorList>
    </citation>
    <scope>NUCLEOTIDE SEQUENCE [LARGE SCALE GENOMIC DNA]</scope>
    <source>
        <strain evidence="2 3">GSP39</strain>
    </source>
</reference>
<accession>A0ABY3CV10</accession>
<dbReference type="SUPFAM" id="SSF48230">
    <property type="entry name" value="Chondroitin AC/alginate lyase"/>
    <property type="match status" value="1"/>
</dbReference>
<comment type="caution">
    <text evidence="2">The sequence shown here is derived from an EMBL/GenBank/DDBJ whole genome shotgun (WGS) entry which is preliminary data.</text>
</comment>
<dbReference type="InterPro" id="IPR008929">
    <property type="entry name" value="Chondroitin_lyas"/>
</dbReference>
<protein>
    <submittedName>
        <fullName evidence="2">Uncharacterized protein</fullName>
    </submittedName>
</protein>
<feature type="chain" id="PRO_5046328564" evidence="1">
    <location>
        <begin position="26"/>
        <end position="121"/>
    </location>
</feature>
<evidence type="ECO:0000313" key="2">
    <source>
        <dbReference type="EMBL" id="TRX08844.1"/>
    </source>
</evidence>
<gene>
    <name evidence="2" type="ORF">FNW12_03390</name>
</gene>
<evidence type="ECO:0000313" key="3">
    <source>
        <dbReference type="Proteomes" id="UP000318528"/>
    </source>
</evidence>
<organism evidence="2 3">
    <name type="scientific">Flavobacterium gawalongense</name>
    <dbReference type="NCBI Taxonomy" id="2594432"/>
    <lineage>
        <taxon>Bacteria</taxon>
        <taxon>Pseudomonadati</taxon>
        <taxon>Bacteroidota</taxon>
        <taxon>Flavobacteriia</taxon>
        <taxon>Flavobacteriales</taxon>
        <taxon>Flavobacteriaceae</taxon>
        <taxon>Flavobacterium</taxon>
    </lineage>
</organism>
<dbReference type="EMBL" id="VJZN01000004">
    <property type="protein sequence ID" value="TRX08844.1"/>
    <property type="molecule type" value="Genomic_DNA"/>
</dbReference>
<dbReference type="Gene3D" id="1.50.10.100">
    <property type="entry name" value="Chondroitin AC/alginate lyase"/>
    <property type="match status" value="1"/>
</dbReference>
<keyword evidence="1" id="KW-0732">Signal</keyword>
<feature type="signal peptide" evidence="1">
    <location>
        <begin position="1"/>
        <end position="25"/>
    </location>
</feature>
<dbReference type="RefSeq" id="WP_144070552.1">
    <property type="nucleotide sequence ID" value="NZ_VJZM01000004.1"/>
</dbReference>
<keyword evidence="3" id="KW-1185">Reference proteome</keyword>